<reference evidence="2" key="1">
    <citation type="journal article" date="2022" name="Mol. Ecol. Resour.">
        <title>The genomes of chicory, endive, great burdock and yacon provide insights into Asteraceae palaeo-polyploidization history and plant inulin production.</title>
        <authorList>
            <person name="Fan W."/>
            <person name="Wang S."/>
            <person name="Wang H."/>
            <person name="Wang A."/>
            <person name="Jiang F."/>
            <person name="Liu H."/>
            <person name="Zhao H."/>
            <person name="Xu D."/>
            <person name="Zhang Y."/>
        </authorList>
    </citation>
    <scope>NUCLEOTIDE SEQUENCE [LARGE SCALE GENOMIC DNA]</scope>
    <source>
        <strain evidence="2">cv. Niubang</strain>
    </source>
</reference>
<reference evidence="1 2" key="2">
    <citation type="journal article" date="2022" name="Mol. Ecol. Resour.">
        <title>The genomes of chicory, endive, great burdock and yacon provide insights into Asteraceae paleo-polyploidization history and plant inulin production.</title>
        <authorList>
            <person name="Fan W."/>
            <person name="Wang S."/>
            <person name="Wang H."/>
            <person name="Wang A."/>
            <person name="Jiang F."/>
            <person name="Liu H."/>
            <person name="Zhao H."/>
            <person name="Xu D."/>
            <person name="Zhang Y."/>
        </authorList>
    </citation>
    <scope>NUCLEOTIDE SEQUENCE [LARGE SCALE GENOMIC DNA]</scope>
    <source>
        <strain evidence="2">cv. Niubang</strain>
    </source>
</reference>
<accession>A0ACB8Y997</accession>
<sequence length="519" mass="57714">MDSILKEVVRLNDQNTSLTFSMAALKAASDARDQDLIHLRQQHSAQESINSEILSAVQNLNRRLDSLPADMAQYCAQSLDIDITESAFTPDDRKVLERIDRRVGRVSATSTVSSPARTEGEKQPEGEKHAEEEQLRSQVHISTSQEKPSAAAEVTTTKPSASTDPSATKEKGTDQPKVVEEPEGEKMPKKDKGKGIMSPDEVVAQEKRRKDALLKKAADGAGLHLPPPKATSPDLGLSEEELKAAKLAQIARDRDAELALKIVVEEDPTDTIKTQISALEDSTKKNEEIKSLCIDWYRKTLNRRRISAKIRDVKIIKPSATCNVIRLKITRDDASLSMDRLDSLVRFGVSEWVEIGICLLKSQSSAKVEVDKFIADLQTKFRTYRKRYNIVHTPAEEEIINNLMSGRPPPKSKSKSKKEDVFAQMAREGKVPDTSNLDLSLPIPVPHPSTTVISEPTHGIFFNNALGQISFFRSSQIPIADTTFLHGIIQIIPMSAKDFYVATTDELKKRDAEPHFSFE</sequence>
<name>A0ACB8Y997_ARCLA</name>
<dbReference type="EMBL" id="CM042059">
    <property type="protein sequence ID" value="KAI3681142.1"/>
    <property type="molecule type" value="Genomic_DNA"/>
</dbReference>
<gene>
    <name evidence="1" type="ORF">L6452_35926</name>
</gene>
<comment type="caution">
    <text evidence="1">The sequence shown here is derived from an EMBL/GenBank/DDBJ whole genome shotgun (WGS) entry which is preliminary data.</text>
</comment>
<evidence type="ECO:0000313" key="1">
    <source>
        <dbReference type="EMBL" id="KAI3681142.1"/>
    </source>
</evidence>
<protein>
    <submittedName>
        <fullName evidence="1">Uncharacterized protein</fullName>
    </submittedName>
</protein>
<proteinExistence type="predicted"/>
<dbReference type="Proteomes" id="UP001055879">
    <property type="component" value="Linkage Group LG13"/>
</dbReference>
<evidence type="ECO:0000313" key="2">
    <source>
        <dbReference type="Proteomes" id="UP001055879"/>
    </source>
</evidence>
<organism evidence="1 2">
    <name type="scientific">Arctium lappa</name>
    <name type="common">Greater burdock</name>
    <name type="synonym">Lappa major</name>
    <dbReference type="NCBI Taxonomy" id="4217"/>
    <lineage>
        <taxon>Eukaryota</taxon>
        <taxon>Viridiplantae</taxon>
        <taxon>Streptophyta</taxon>
        <taxon>Embryophyta</taxon>
        <taxon>Tracheophyta</taxon>
        <taxon>Spermatophyta</taxon>
        <taxon>Magnoliopsida</taxon>
        <taxon>eudicotyledons</taxon>
        <taxon>Gunneridae</taxon>
        <taxon>Pentapetalae</taxon>
        <taxon>asterids</taxon>
        <taxon>campanulids</taxon>
        <taxon>Asterales</taxon>
        <taxon>Asteraceae</taxon>
        <taxon>Carduoideae</taxon>
        <taxon>Cardueae</taxon>
        <taxon>Arctiinae</taxon>
        <taxon>Arctium</taxon>
    </lineage>
</organism>
<keyword evidence="2" id="KW-1185">Reference proteome</keyword>